<evidence type="ECO:0008006" key="3">
    <source>
        <dbReference type="Google" id="ProtNLM"/>
    </source>
</evidence>
<evidence type="ECO:0000313" key="1">
    <source>
        <dbReference type="EMBL" id="RST60124.1"/>
    </source>
</evidence>
<organism evidence="1 2">
    <name type="scientific">Siminovitchia terrae</name>
    <name type="common">Bacillus terrae</name>
    <dbReference type="NCBI Taxonomy" id="1914933"/>
    <lineage>
        <taxon>Bacteria</taxon>
        <taxon>Bacillati</taxon>
        <taxon>Bacillota</taxon>
        <taxon>Bacilli</taxon>
        <taxon>Bacillales</taxon>
        <taxon>Bacillaceae</taxon>
        <taxon>Siminovitchia</taxon>
    </lineage>
</organism>
<dbReference type="OrthoDB" id="2112405at2"/>
<gene>
    <name evidence="1" type="ORF">D5F11_008670</name>
</gene>
<protein>
    <recommendedName>
        <fullName evidence="3">WYL domain-containing protein</fullName>
    </recommendedName>
</protein>
<reference evidence="1 2" key="1">
    <citation type="submission" date="2018-12" db="EMBL/GenBank/DDBJ databases">
        <authorList>
            <person name="Sun L."/>
            <person name="Chen Z."/>
        </authorList>
    </citation>
    <scope>NUCLEOTIDE SEQUENCE [LARGE SCALE GENOMIC DNA]</scope>
    <source>
        <strain evidence="1 2">LMG 29736</strain>
    </source>
</reference>
<evidence type="ECO:0000313" key="2">
    <source>
        <dbReference type="Proteomes" id="UP000287296"/>
    </source>
</evidence>
<comment type="caution">
    <text evidence="1">The sequence shown here is derived from an EMBL/GenBank/DDBJ whole genome shotgun (WGS) entry which is preliminary data.</text>
</comment>
<dbReference type="PROSITE" id="PS52050">
    <property type="entry name" value="WYL"/>
    <property type="match status" value="1"/>
</dbReference>
<proteinExistence type="predicted"/>
<dbReference type="EMBL" id="QYTW02000006">
    <property type="protein sequence ID" value="RST60124.1"/>
    <property type="molecule type" value="Genomic_DNA"/>
</dbReference>
<accession>A0A429X9P0</accession>
<name>A0A429X9P0_SIMTE</name>
<dbReference type="Proteomes" id="UP000287296">
    <property type="component" value="Unassembled WGS sequence"/>
</dbReference>
<sequence>MNGLLRRSMILKTPLAIIYINNSNQISQRIIRVLKVEDSLIKAYCYTKKQFRTFRLDNILSVDILRKRMGA</sequence>
<dbReference type="AlphaFoldDB" id="A0A429X9P0"/>